<keyword evidence="5" id="KW-0732">Signal</keyword>
<feature type="domain" description="Glycosyl hydrolase family 32 C-terminal" evidence="7">
    <location>
        <begin position="476"/>
        <end position="621"/>
    </location>
</feature>
<dbReference type="GO" id="GO:0005737">
    <property type="term" value="C:cytoplasm"/>
    <property type="evidence" value="ECO:0007669"/>
    <property type="project" value="TreeGrafter"/>
</dbReference>
<accession>A0A9P4Q3Y9</accession>
<dbReference type="SUPFAM" id="SSF75005">
    <property type="entry name" value="Arabinanase/levansucrase/invertase"/>
    <property type="match status" value="1"/>
</dbReference>
<dbReference type="InterPro" id="IPR023296">
    <property type="entry name" value="Glyco_hydro_beta-prop_sf"/>
</dbReference>
<dbReference type="InterPro" id="IPR013320">
    <property type="entry name" value="ConA-like_dom_sf"/>
</dbReference>
<evidence type="ECO:0000256" key="4">
    <source>
        <dbReference type="RuleBase" id="RU362110"/>
    </source>
</evidence>
<dbReference type="Pfam" id="PF00251">
    <property type="entry name" value="Glyco_hydro_32N"/>
    <property type="match status" value="1"/>
</dbReference>
<dbReference type="InterPro" id="IPR013148">
    <property type="entry name" value="Glyco_hydro_32_N"/>
</dbReference>
<dbReference type="GO" id="GO:0004575">
    <property type="term" value="F:sucrose alpha-glucosidase activity"/>
    <property type="evidence" value="ECO:0007669"/>
    <property type="project" value="TreeGrafter"/>
</dbReference>
<evidence type="ECO:0000256" key="5">
    <source>
        <dbReference type="SAM" id="SignalP"/>
    </source>
</evidence>
<dbReference type="Gene3D" id="2.60.120.560">
    <property type="entry name" value="Exo-inulinase, domain 1"/>
    <property type="match status" value="1"/>
</dbReference>
<dbReference type="SMART" id="SM00640">
    <property type="entry name" value="Glyco_32"/>
    <property type="match status" value="1"/>
</dbReference>
<dbReference type="InterPro" id="IPR001362">
    <property type="entry name" value="Glyco_hydro_32"/>
</dbReference>
<organism evidence="8 9">
    <name type="scientific">Polychaeton citri CBS 116435</name>
    <dbReference type="NCBI Taxonomy" id="1314669"/>
    <lineage>
        <taxon>Eukaryota</taxon>
        <taxon>Fungi</taxon>
        <taxon>Dikarya</taxon>
        <taxon>Ascomycota</taxon>
        <taxon>Pezizomycotina</taxon>
        <taxon>Dothideomycetes</taxon>
        <taxon>Dothideomycetidae</taxon>
        <taxon>Capnodiales</taxon>
        <taxon>Capnodiaceae</taxon>
        <taxon>Polychaeton</taxon>
    </lineage>
</organism>
<protein>
    <submittedName>
        <fullName evidence="8">Glycoside hydrolase family 32 protein</fullName>
    </submittedName>
</protein>
<feature type="domain" description="Glycosyl hydrolase family 32 N-terminal" evidence="6">
    <location>
        <begin position="55"/>
        <end position="416"/>
    </location>
</feature>
<evidence type="ECO:0000313" key="8">
    <source>
        <dbReference type="EMBL" id="KAF2720153.1"/>
    </source>
</evidence>
<dbReference type="Gene3D" id="2.115.10.20">
    <property type="entry name" value="Glycosyl hydrolase domain, family 43"/>
    <property type="match status" value="1"/>
</dbReference>
<feature type="signal peptide" evidence="5">
    <location>
        <begin position="1"/>
        <end position="20"/>
    </location>
</feature>
<evidence type="ECO:0000313" key="9">
    <source>
        <dbReference type="Proteomes" id="UP000799441"/>
    </source>
</evidence>
<evidence type="ECO:0000259" key="7">
    <source>
        <dbReference type="Pfam" id="PF08244"/>
    </source>
</evidence>
<comment type="similarity">
    <text evidence="1 4">Belongs to the glycosyl hydrolase 32 family.</text>
</comment>
<dbReference type="InterPro" id="IPR013189">
    <property type="entry name" value="Glyco_hydro_32_C"/>
</dbReference>
<dbReference type="Proteomes" id="UP000799441">
    <property type="component" value="Unassembled WGS sequence"/>
</dbReference>
<dbReference type="GO" id="GO:0005987">
    <property type="term" value="P:sucrose catabolic process"/>
    <property type="evidence" value="ECO:0007669"/>
    <property type="project" value="TreeGrafter"/>
</dbReference>
<evidence type="ECO:0000256" key="1">
    <source>
        <dbReference type="ARBA" id="ARBA00009902"/>
    </source>
</evidence>
<dbReference type="SUPFAM" id="SSF49899">
    <property type="entry name" value="Concanavalin A-like lectins/glucanases"/>
    <property type="match status" value="1"/>
</dbReference>
<feature type="chain" id="PRO_5040167061" evidence="5">
    <location>
        <begin position="21"/>
        <end position="666"/>
    </location>
</feature>
<dbReference type="PANTHER" id="PTHR42800">
    <property type="entry name" value="EXOINULINASE INUD (AFU_ORTHOLOGUE AFUA_5G00480)"/>
    <property type="match status" value="1"/>
</dbReference>
<evidence type="ECO:0000259" key="6">
    <source>
        <dbReference type="Pfam" id="PF00251"/>
    </source>
</evidence>
<keyword evidence="3 4" id="KW-0326">Glycosidase</keyword>
<dbReference type="EMBL" id="MU003802">
    <property type="protein sequence ID" value="KAF2720153.1"/>
    <property type="molecule type" value="Genomic_DNA"/>
</dbReference>
<dbReference type="PANTHER" id="PTHR42800:SF3">
    <property type="entry name" value="GLYCOSYL HYDROLASE FAMILY 32 N-TERMINAL DOMAIN-CONTAINING PROTEIN"/>
    <property type="match status" value="1"/>
</dbReference>
<evidence type="ECO:0000256" key="3">
    <source>
        <dbReference type="ARBA" id="ARBA00023295"/>
    </source>
</evidence>
<evidence type="ECO:0000256" key="2">
    <source>
        <dbReference type="ARBA" id="ARBA00022801"/>
    </source>
</evidence>
<reference evidence="8" key="1">
    <citation type="journal article" date="2020" name="Stud. Mycol.">
        <title>101 Dothideomycetes genomes: a test case for predicting lifestyles and emergence of pathogens.</title>
        <authorList>
            <person name="Haridas S."/>
            <person name="Albert R."/>
            <person name="Binder M."/>
            <person name="Bloem J."/>
            <person name="Labutti K."/>
            <person name="Salamov A."/>
            <person name="Andreopoulos B."/>
            <person name="Baker S."/>
            <person name="Barry K."/>
            <person name="Bills G."/>
            <person name="Bluhm B."/>
            <person name="Cannon C."/>
            <person name="Castanera R."/>
            <person name="Culley D."/>
            <person name="Daum C."/>
            <person name="Ezra D."/>
            <person name="Gonzalez J."/>
            <person name="Henrissat B."/>
            <person name="Kuo A."/>
            <person name="Liang C."/>
            <person name="Lipzen A."/>
            <person name="Lutzoni F."/>
            <person name="Magnuson J."/>
            <person name="Mondo S."/>
            <person name="Nolan M."/>
            <person name="Ohm R."/>
            <person name="Pangilinan J."/>
            <person name="Park H.-J."/>
            <person name="Ramirez L."/>
            <person name="Alfaro M."/>
            <person name="Sun H."/>
            <person name="Tritt A."/>
            <person name="Yoshinaga Y."/>
            <person name="Zwiers L.-H."/>
            <person name="Turgeon B."/>
            <person name="Goodwin S."/>
            <person name="Spatafora J."/>
            <person name="Crous P."/>
            <person name="Grigoriev I."/>
        </authorList>
    </citation>
    <scope>NUCLEOTIDE SEQUENCE</scope>
    <source>
        <strain evidence="8">CBS 116435</strain>
    </source>
</reference>
<dbReference type="AlphaFoldDB" id="A0A9P4Q3Y9"/>
<sequence length="666" mass="73515">MSAFTTKAASLLTAAVAISAQGYPAHEDIPPTADLNNESQFPNNSLYLRWRPQFHVLTPNGHMNDPCGPMYDPTRDTYHIFYQSFPQHVQFGNTSWGHATSKDLTFWEDVGGWQNNDFLAIKPSNYSVPTYDWLGDFSGGAQPFNLNGEQDGNLTLMFTGEVLLPDNWKLPYALGPPATEQQAIATSSDGGKTWQKWEGNPWLDGQPGGWNVTGLRDPVFSPNPALDEILGKDEPHWYLVMGSGIREVGPRIPLFSALSTDLTNWTFEGALWEPVINETWGGNTITGNYGANFELAGFYNEVEKKENGGDGETTHWIVSFGAEGYEDPTHPVAHWSLFVLGNVYKRDNGSAEFVTEASGVLDWGNSYALNTFHDSKNDRRVVWGWSDEDLNQTGVLAQGFQGSLGLPRELYVLKSHGVLAPADGVKKSGEIWEQNEDGKTFTVTGVAQRVLPDVLEGIQGKESQCFGSVTTLCSGVTDLKNVNSSTFHLQATVSELPAIVGSNSSDAFVGFQVRKSPGSEELTEIRYYPGNASVVLDRTQSSLIPGFVKSTFVGHFEPYSYLTSGPEKLVFDIFVDGSLLEIFINDRFAMTSRVYPSRADALGAAIVVKGADTKFEDVKVWTTLQNVWPERPLNSSSPLLFDPYYETHVTFKNPYLPIDTELYAGY</sequence>
<dbReference type="OrthoDB" id="202537at2759"/>
<keyword evidence="2 4" id="KW-0378">Hydrolase</keyword>
<name>A0A9P4Q3Y9_9PEZI</name>
<comment type="caution">
    <text evidence="8">The sequence shown here is derived from an EMBL/GenBank/DDBJ whole genome shotgun (WGS) entry which is preliminary data.</text>
</comment>
<keyword evidence="9" id="KW-1185">Reference proteome</keyword>
<dbReference type="Pfam" id="PF08244">
    <property type="entry name" value="Glyco_hydro_32C"/>
    <property type="match status" value="1"/>
</dbReference>
<gene>
    <name evidence="8" type="ORF">K431DRAFT_304516</name>
</gene>
<dbReference type="CDD" id="cd18621">
    <property type="entry name" value="GH32_XdINV-like"/>
    <property type="match status" value="1"/>
</dbReference>
<proteinExistence type="inferred from homology"/>